<organism evidence="5 6">
    <name type="scientific">Chrysochromulina tobinii</name>
    <dbReference type="NCBI Taxonomy" id="1460289"/>
    <lineage>
        <taxon>Eukaryota</taxon>
        <taxon>Haptista</taxon>
        <taxon>Haptophyta</taxon>
        <taxon>Prymnesiophyceae</taxon>
        <taxon>Prymnesiales</taxon>
        <taxon>Chrysochromulinaceae</taxon>
        <taxon>Chrysochromulina</taxon>
    </lineage>
</organism>
<dbReference type="Gene3D" id="1.10.238.10">
    <property type="entry name" value="EF-hand"/>
    <property type="match status" value="2"/>
</dbReference>
<keyword evidence="1" id="KW-0479">Metal-binding</keyword>
<feature type="domain" description="EF-hand" evidence="4">
    <location>
        <begin position="211"/>
        <end position="239"/>
    </location>
</feature>
<feature type="domain" description="EF-hand" evidence="4">
    <location>
        <begin position="40"/>
        <end position="75"/>
    </location>
</feature>
<dbReference type="SUPFAM" id="SSF47473">
    <property type="entry name" value="EF-hand"/>
    <property type="match status" value="1"/>
</dbReference>
<dbReference type="PANTHER" id="PTHR34524">
    <property type="entry name" value="CALCYPHOSIN"/>
    <property type="match status" value="1"/>
</dbReference>
<evidence type="ECO:0000313" key="5">
    <source>
        <dbReference type="EMBL" id="KOO26651.1"/>
    </source>
</evidence>
<dbReference type="Pfam" id="PF13202">
    <property type="entry name" value="EF-hand_5"/>
    <property type="match status" value="1"/>
</dbReference>
<dbReference type="InterPro" id="IPR018247">
    <property type="entry name" value="EF_Hand_1_Ca_BS"/>
</dbReference>
<sequence length="300" mass="34092">MLDDSLVPTAYEVQLAKKGQGTDEIRAQVQSLREALRRADVLDRVIDLFHKCDVDGNGEISLKEFTDTIKSILPETRIVDIHAIFSEFDESGDGSISYEELILTLRKKDTIATNAFVVKPLPKDLQPRRRDVLNLYKDIAQQKATKSGGGSVPWHAARLPSFEPSNFEEALRLYYPKDTRETRSRLIQWIEDVLKCREATLERNVAEADAAIIKQLDVDGSNTIDITEFCELSKRTGLSKTAMRARFRDKDFGNSGVLSIEQTREVLRELRAEQHLRTNKNEPLDLEFFAGLRAPGERRS</sequence>
<comment type="caution">
    <text evidence="5">The sequence shown here is derived from an EMBL/GenBank/DDBJ whole genome shotgun (WGS) entry which is preliminary data.</text>
</comment>
<dbReference type="AlphaFoldDB" id="A0A0M0JJ82"/>
<dbReference type="InterPro" id="IPR002048">
    <property type="entry name" value="EF_hand_dom"/>
</dbReference>
<dbReference type="CDD" id="cd00051">
    <property type="entry name" value="EFh"/>
    <property type="match status" value="1"/>
</dbReference>
<dbReference type="PROSITE" id="PS50222">
    <property type="entry name" value="EF_HAND_2"/>
    <property type="match status" value="3"/>
</dbReference>
<dbReference type="SMART" id="SM00054">
    <property type="entry name" value="EFh"/>
    <property type="match status" value="4"/>
</dbReference>
<evidence type="ECO:0000313" key="6">
    <source>
        <dbReference type="Proteomes" id="UP000037460"/>
    </source>
</evidence>
<dbReference type="EMBL" id="JWZX01002822">
    <property type="protein sequence ID" value="KOO26651.1"/>
    <property type="molecule type" value="Genomic_DNA"/>
</dbReference>
<keyword evidence="3" id="KW-0106">Calcium</keyword>
<keyword evidence="2" id="KW-0677">Repeat</keyword>
<gene>
    <name evidence="5" type="ORF">Ctob_004376</name>
</gene>
<dbReference type="PANTHER" id="PTHR34524:SF6">
    <property type="entry name" value="CALCYPHOSINE LIKE"/>
    <property type="match status" value="1"/>
</dbReference>
<evidence type="ECO:0000256" key="1">
    <source>
        <dbReference type="ARBA" id="ARBA00022723"/>
    </source>
</evidence>
<feature type="domain" description="EF-hand" evidence="4">
    <location>
        <begin position="76"/>
        <end position="111"/>
    </location>
</feature>
<evidence type="ECO:0000259" key="4">
    <source>
        <dbReference type="PROSITE" id="PS50222"/>
    </source>
</evidence>
<evidence type="ECO:0000256" key="3">
    <source>
        <dbReference type="ARBA" id="ARBA00022837"/>
    </source>
</evidence>
<dbReference type="OrthoDB" id="26525at2759"/>
<accession>A0A0M0JJ82</accession>
<keyword evidence="6" id="KW-1185">Reference proteome</keyword>
<reference evidence="6" key="1">
    <citation type="journal article" date="2015" name="PLoS Genet.">
        <title>Genome Sequence and Transcriptome Analyses of Chrysochromulina tobin: Metabolic Tools for Enhanced Algal Fitness in the Prominent Order Prymnesiales (Haptophyceae).</title>
        <authorList>
            <person name="Hovde B.T."/>
            <person name="Deodato C.R."/>
            <person name="Hunsperger H.M."/>
            <person name="Ryken S.A."/>
            <person name="Yost W."/>
            <person name="Jha R.K."/>
            <person name="Patterson J."/>
            <person name="Monnat R.J. Jr."/>
            <person name="Barlow S.B."/>
            <person name="Starkenburg S.R."/>
            <person name="Cattolico R.A."/>
        </authorList>
    </citation>
    <scope>NUCLEOTIDE SEQUENCE</scope>
    <source>
        <strain evidence="6">CCMP291</strain>
    </source>
</reference>
<dbReference type="Pfam" id="PF13499">
    <property type="entry name" value="EF-hand_7"/>
    <property type="match status" value="1"/>
</dbReference>
<dbReference type="InterPro" id="IPR051581">
    <property type="entry name" value="Ca-bind"/>
</dbReference>
<proteinExistence type="predicted"/>
<protein>
    <recommendedName>
        <fullName evidence="4">EF-hand domain-containing protein</fullName>
    </recommendedName>
</protein>
<dbReference type="GO" id="GO:0005509">
    <property type="term" value="F:calcium ion binding"/>
    <property type="evidence" value="ECO:0007669"/>
    <property type="project" value="InterPro"/>
</dbReference>
<dbReference type="Proteomes" id="UP000037460">
    <property type="component" value="Unassembled WGS sequence"/>
</dbReference>
<dbReference type="InterPro" id="IPR011992">
    <property type="entry name" value="EF-hand-dom_pair"/>
</dbReference>
<evidence type="ECO:0000256" key="2">
    <source>
        <dbReference type="ARBA" id="ARBA00022737"/>
    </source>
</evidence>
<name>A0A0M0JJ82_9EUKA</name>
<dbReference type="PROSITE" id="PS00018">
    <property type="entry name" value="EF_HAND_1"/>
    <property type="match status" value="3"/>
</dbReference>